<dbReference type="InterPro" id="IPR002259">
    <property type="entry name" value="Eqnu_transpt"/>
</dbReference>
<dbReference type="PANTHER" id="PTHR10332:SF88">
    <property type="entry name" value="EQUILIBRATIVE NUCLEOSIDE TRANSPORTER 1, ISOFORM A"/>
    <property type="match status" value="1"/>
</dbReference>
<sequence>MEDTISRRESRRSVTSISGHMRHSSTNHPEELKPVPRDNFFICHLLCFFIGFMQLMPLMFIGTAANYWLYKFRNTTIEDQSGENRTELQSLYQSSAMVAQTTPAIIFTLTSTLFGHRFDARKMSIGCLSVLIALFTVFTVFTQVNTDSWQTGFFFTTMALLAFINATVATFQIATLVIVSRFPRDYMKAFLLGQAGNIMSDILQVISITFTDSDVTGALIFFTAGIFLIITNLVLFLVAPYTEAYKEYVMEEEKTGNGGAQKINWSESKQVVKGIWPALALMSLALLCTYSIHPSVTTLVVSEFSGEKTAWTTKYFVPVITYTLGDASGVVARLATVGSLTRSNYPIWLGGAALRCIIFILFPMFCNAQPRPHNLPVLFNHDWEFILFMIVFQASNGFIFNIAFLSLKELSGERTEAALKLTLIIMSVIGAIFSSFGILVVKLL</sequence>
<feature type="transmembrane region" description="Helical" evidence="8">
    <location>
        <begin position="417"/>
        <end position="441"/>
    </location>
</feature>
<dbReference type="InterPro" id="IPR036259">
    <property type="entry name" value="MFS_trans_sf"/>
</dbReference>
<dbReference type="GO" id="GO:0005886">
    <property type="term" value="C:plasma membrane"/>
    <property type="evidence" value="ECO:0007669"/>
    <property type="project" value="TreeGrafter"/>
</dbReference>
<organism evidence="9 10">
    <name type="scientific">Phaedon cochleariae</name>
    <name type="common">Mustard beetle</name>
    <dbReference type="NCBI Taxonomy" id="80249"/>
    <lineage>
        <taxon>Eukaryota</taxon>
        <taxon>Metazoa</taxon>
        <taxon>Ecdysozoa</taxon>
        <taxon>Arthropoda</taxon>
        <taxon>Hexapoda</taxon>
        <taxon>Insecta</taxon>
        <taxon>Pterygota</taxon>
        <taxon>Neoptera</taxon>
        <taxon>Endopterygota</taxon>
        <taxon>Coleoptera</taxon>
        <taxon>Polyphaga</taxon>
        <taxon>Cucujiformia</taxon>
        <taxon>Chrysomeloidea</taxon>
        <taxon>Chrysomelidae</taxon>
        <taxon>Chrysomelinae</taxon>
        <taxon>Chrysomelini</taxon>
        <taxon>Phaedon</taxon>
    </lineage>
</organism>
<dbReference type="AlphaFoldDB" id="A0A9P0DP68"/>
<comment type="similarity">
    <text evidence="2">Belongs to the SLC29A/ENT transporter (TC 2.A.57) family.</text>
</comment>
<comment type="subcellular location">
    <subcellularLocation>
        <location evidence="1">Membrane</location>
        <topology evidence="1">Multi-pass membrane protein</topology>
    </subcellularLocation>
</comment>
<gene>
    <name evidence="9" type="ORF">PHAECO_LOCUS10445</name>
</gene>
<evidence type="ECO:0008006" key="11">
    <source>
        <dbReference type="Google" id="ProtNLM"/>
    </source>
</evidence>
<dbReference type="Gene3D" id="1.20.1250.20">
    <property type="entry name" value="MFS general substrate transporter like domains"/>
    <property type="match status" value="1"/>
</dbReference>
<feature type="region of interest" description="Disordered" evidence="7">
    <location>
        <begin position="1"/>
        <end position="30"/>
    </location>
</feature>
<keyword evidence="5 8" id="KW-1133">Transmembrane helix</keyword>
<evidence type="ECO:0000256" key="8">
    <source>
        <dbReference type="SAM" id="Phobius"/>
    </source>
</evidence>
<feature type="transmembrane region" description="Helical" evidence="8">
    <location>
        <begin position="385"/>
        <end position="405"/>
    </location>
</feature>
<evidence type="ECO:0000256" key="6">
    <source>
        <dbReference type="ARBA" id="ARBA00023136"/>
    </source>
</evidence>
<reference evidence="9" key="2">
    <citation type="submission" date="2022-10" db="EMBL/GenBank/DDBJ databases">
        <authorList>
            <consortium name="ENA_rothamsted_submissions"/>
            <consortium name="culmorum"/>
            <person name="King R."/>
        </authorList>
    </citation>
    <scope>NUCLEOTIDE SEQUENCE</scope>
</reference>
<keyword evidence="3" id="KW-0813">Transport</keyword>
<evidence type="ECO:0000256" key="7">
    <source>
        <dbReference type="SAM" id="MobiDB-lite"/>
    </source>
</evidence>
<evidence type="ECO:0000256" key="4">
    <source>
        <dbReference type="ARBA" id="ARBA00022692"/>
    </source>
</evidence>
<feature type="transmembrane region" description="Helical" evidence="8">
    <location>
        <begin position="216"/>
        <end position="238"/>
    </location>
</feature>
<keyword evidence="10" id="KW-1185">Reference proteome</keyword>
<evidence type="ECO:0000313" key="9">
    <source>
        <dbReference type="EMBL" id="CAH1174004.1"/>
    </source>
</evidence>
<dbReference type="SUPFAM" id="SSF103473">
    <property type="entry name" value="MFS general substrate transporter"/>
    <property type="match status" value="1"/>
</dbReference>
<evidence type="ECO:0000256" key="2">
    <source>
        <dbReference type="ARBA" id="ARBA00007965"/>
    </source>
</evidence>
<keyword evidence="4 8" id="KW-0812">Transmembrane</keyword>
<dbReference type="EMBL" id="OU896712">
    <property type="protein sequence ID" value="CAH1174004.1"/>
    <property type="molecule type" value="Genomic_DNA"/>
</dbReference>
<feature type="transmembrane region" description="Helical" evidence="8">
    <location>
        <begin position="275"/>
        <end position="295"/>
    </location>
</feature>
<proteinExistence type="inferred from homology"/>
<feature type="transmembrane region" description="Helical" evidence="8">
    <location>
        <begin position="315"/>
        <end position="335"/>
    </location>
</feature>
<feature type="transmembrane region" description="Helical" evidence="8">
    <location>
        <begin position="41"/>
        <end position="70"/>
    </location>
</feature>
<reference evidence="9" key="1">
    <citation type="submission" date="2022-01" db="EMBL/GenBank/DDBJ databases">
        <authorList>
            <person name="King R."/>
        </authorList>
    </citation>
    <scope>NUCLEOTIDE SEQUENCE</scope>
</reference>
<evidence type="ECO:0000256" key="3">
    <source>
        <dbReference type="ARBA" id="ARBA00022448"/>
    </source>
</evidence>
<dbReference type="Pfam" id="PF01733">
    <property type="entry name" value="Nucleoside_tran"/>
    <property type="match status" value="1"/>
</dbReference>
<feature type="transmembrane region" description="Helical" evidence="8">
    <location>
        <begin position="123"/>
        <end position="141"/>
    </location>
</feature>
<dbReference type="PANTHER" id="PTHR10332">
    <property type="entry name" value="EQUILIBRATIVE NUCLEOSIDE TRANSPORTER"/>
    <property type="match status" value="1"/>
</dbReference>
<evidence type="ECO:0000256" key="5">
    <source>
        <dbReference type="ARBA" id="ARBA00022989"/>
    </source>
</evidence>
<feature type="transmembrane region" description="Helical" evidence="8">
    <location>
        <begin position="153"/>
        <end position="179"/>
    </location>
</feature>
<protein>
    <recommendedName>
        <fullName evidence="11">Equilibrative nucleoside transporter</fullName>
    </recommendedName>
</protein>
<feature type="transmembrane region" description="Helical" evidence="8">
    <location>
        <begin position="90"/>
        <end position="111"/>
    </location>
</feature>
<feature type="transmembrane region" description="Helical" evidence="8">
    <location>
        <begin position="191"/>
        <end position="210"/>
    </location>
</feature>
<accession>A0A9P0DP68</accession>
<dbReference type="GO" id="GO:0005337">
    <property type="term" value="F:nucleoside transmembrane transporter activity"/>
    <property type="evidence" value="ECO:0007669"/>
    <property type="project" value="InterPro"/>
</dbReference>
<dbReference type="OrthoDB" id="6766949at2759"/>
<name>A0A9P0DP68_PHACE</name>
<feature type="compositionally biased region" description="Basic and acidic residues" evidence="7">
    <location>
        <begin position="1"/>
        <end position="12"/>
    </location>
</feature>
<dbReference type="Proteomes" id="UP001153737">
    <property type="component" value="Chromosome 6"/>
</dbReference>
<evidence type="ECO:0000313" key="10">
    <source>
        <dbReference type="Proteomes" id="UP001153737"/>
    </source>
</evidence>
<keyword evidence="6 8" id="KW-0472">Membrane</keyword>
<feature type="transmembrane region" description="Helical" evidence="8">
    <location>
        <begin position="347"/>
        <end position="365"/>
    </location>
</feature>
<evidence type="ECO:0000256" key="1">
    <source>
        <dbReference type="ARBA" id="ARBA00004141"/>
    </source>
</evidence>